<keyword evidence="1" id="KW-0175">Coiled coil</keyword>
<dbReference type="InterPro" id="IPR010982">
    <property type="entry name" value="Lambda_DNA-bd_dom_sf"/>
</dbReference>
<name>A0ABW4I873_9SPHI</name>
<dbReference type="RefSeq" id="WP_379661313.1">
    <property type="nucleotide sequence ID" value="NZ_JBHUDG010000003.1"/>
</dbReference>
<evidence type="ECO:0000256" key="1">
    <source>
        <dbReference type="SAM" id="Coils"/>
    </source>
</evidence>
<dbReference type="CDD" id="cd00093">
    <property type="entry name" value="HTH_XRE"/>
    <property type="match status" value="1"/>
</dbReference>
<evidence type="ECO:0000259" key="2">
    <source>
        <dbReference type="PROSITE" id="PS50943"/>
    </source>
</evidence>
<dbReference type="PROSITE" id="PS50943">
    <property type="entry name" value="HTH_CROC1"/>
    <property type="match status" value="1"/>
</dbReference>
<dbReference type="Proteomes" id="UP001597118">
    <property type="component" value="Unassembled WGS sequence"/>
</dbReference>
<organism evidence="3 4">
    <name type="scientific">Pseudopedobacter beijingensis</name>
    <dbReference type="NCBI Taxonomy" id="1207056"/>
    <lineage>
        <taxon>Bacteria</taxon>
        <taxon>Pseudomonadati</taxon>
        <taxon>Bacteroidota</taxon>
        <taxon>Sphingobacteriia</taxon>
        <taxon>Sphingobacteriales</taxon>
        <taxon>Sphingobacteriaceae</taxon>
        <taxon>Pseudopedobacter</taxon>
    </lineage>
</organism>
<keyword evidence="4" id="KW-1185">Reference proteome</keyword>
<evidence type="ECO:0000313" key="4">
    <source>
        <dbReference type="Proteomes" id="UP001597118"/>
    </source>
</evidence>
<dbReference type="SUPFAM" id="SSF47413">
    <property type="entry name" value="lambda repressor-like DNA-binding domains"/>
    <property type="match status" value="1"/>
</dbReference>
<comment type="caution">
    <text evidence="3">The sequence shown here is derived from an EMBL/GenBank/DDBJ whole genome shotgun (WGS) entry which is preliminary data.</text>
</comment>
<dbReference type="SMART" id="SM00530">
    <property type="entry name" value="HTH_XRE"/>
    <property type="match status" value="1"/>
</dbReference>
<evidence type="ECO:0000313" key="3">
    <source>
        <dbReference type="EMBL" id="MFD1628931.1"/>
    </source>
</evidence>
<sequence length="69" mass="8343">MSRINRLEEVFKEKDVYNRDIAKYLNKSEGTISRWVNNHRQPSLEELNKIAEFLKVDIRELLHKSKWGK</sequence>
<feature type="domain" description="HTH cro/C1-type" evidence="2">
    <location>
        <begin position="19"/>
        <end position="61"/>
    </location>
</feature>
<feature type="coiled-coil region" evidence="1">
    <location>
        <begin position="7"/>
        <end position="64"/>
    </location>
</feature>
<proteinExistence type="predicted"/>
<dbReference type="Pfam" id="PF01381">
    <property type="entry name" value="HTH_3"/>
    <property type="match status" value="1"/>
</dbReference>
<dbReference type="Gene3D" id="1.10.260.40">
    <property type="entry name" value="lambda repressor-like DNA-binding domains"/>
    <property type="match status" value="1"/>
</dbReference>
<dbReference type="EMBL" id="JBHUDG010000003">
    <property type="protein sequence ID" value="MFD1628931.1"/>
    <property type="molecule type" value="Genomic_DNA"/>
</dbReference>
<reference evidence="4" key="1">
    <citation type="journal article" date="2019" name="Int. J. Syst. Evol. Microbiol.">
        <title>The Global Catalogue of Microorganisms (GCM) 10K type strain sequencing project: providing services to taxonomists for standard genome sequencing and annotation.</title>
        <authorList>
            <consortium name="The Broad Institute Genomics Platform"/>
            <consortium name="The Broad Institute Genome Sequencing Center for Infectious Disease"/>
            <person name="Wu L."/>
            <person name="Ma J."/>
        </authorList>
    </citation>
    <scope>NUCLEOTIDE SEQUENCE [LARGE SCALE GENOMIC DNA]</scope>
    <source>
        <strain evidence="4">CCUG 53762</strain>
    </source>
</reference>
<protein>
    <submittedName>
        <fullName evidence="3">Helix-turn-helix domain-containing protein</fullName>
    </submittedName>
</protein>
<gene>
    <name evidence="3" type="ORF">ACFSAH_03530</name>
</gene>
<accession>A0ABW4I873</accession>
<dbReference type="InterPro" id="IPR001387">
    <property type="entry name" value="Cro/C1-type_HTH"/>
</dbReference>